<evidence type="ECO:0000259" key="6">
    <source>
        <dbReference type="Pfam" id="PF13700"/>
    </source>
</evidence>
<evidence type="ECO:0000256" key="4">
    <source>
        <dbReference type="ARBA" id="ARBA00023172"/>
    </source>
</evidence>
<protein>
    <submittedName>
        <fullName evidence="7">Transposase and inactivated derivatives, TnpA family</fullName>
    </submittedName>
</protein>
<gene>
    <name evidence="7" type="ORF">GA0070610_2707</name>
</gene>
<keyword evidence="2" id="KW-0815">Transposition</keyword>
<keyword evidence="4" id="KW-0233">DNA recombination</keyword>
<evidence type="ECO:0000256" key="3">
    <source>
        <dbReference type="ARBA" id="ARBA00023125"/>
    </source>
</evidence>
<dbReference type="GO" id="GO:0006313">
    <property type="term" value="P:DNA transposition"/>
    <property type="evidence" value="ECO:0007669"/>
    <property type="project" value="InterPro"/>
</dbReference>
<evidence type="ECO:0000256" key="1">
    <source>
        <dbReference type="ARBA" id="ARBA00009402"/>
    </source>
</evidence>
<dbReference type="InterPro" id="IPR025296">
    <property type="entry name" value="DUF4158"/>
</dbReference>
<dbReference type="NCBIfam" id="NF033527">
    <property type="entry name" value="transpos_Tn3"/>
    <property type="match status" value="1"/>
</dbReference>
<dbReference type="InterPro" id="IPR002513">
    <property type="entry name" value="Tn3_Tnp_DDE_dom"/>
</dbReference>
<comment type="similarity">
    <text evidence="1">Belongs to the transposase 7 family.</text>
</comment>
<dbReference type="GO" id="GO:0004803">
    <property type="term" value="F:transposase activity"/>
    <property type="evidence" value="ECO:0007669"/>
    <property type="project" value="InterPro"/>
</dbReference>
<feature type="domain" description="DUF4158" evidence="6">
    <location>
        <begin position="6"/>
        <end position="173"/>
    </location>
</feature>
<dbReference type="RefSeq" id="WP_089000340.1">
    <property type="nucleotide sequence ID" value="NZ_LT607733.1"/>
</dbReference>
<evidence type="ECO:0000313" key="8">
    <source>
        <dbReference type="Proteomes" id="UP000198251"/>
    </source>
</evidence>
<name>A0A1C5G951_MICEH</name>
<dbReference type="Pfam" id="PF13700">
    <property type="entry name" value="DUF4158"/>
    <property type="match status" value="1"/>
</dbReference>
<evidence type="ECO:0000256" key="2">
    <source>
        <dbReference type="ARBA" id="ARBA00022578"/>
    </source>
</evidence>
<dbReference type="InterPro" id="IPR047653">
    <property type="entry name" value="Tn3-like_transpos"/>
</dbReference>
<keyword evidence="3" id="KW-0238">DNA-binding</keyword>
<dbReference type="AlphaFoldDB" id="A0A1C5G951"/>
<organism evidence="7 8">
    <name type="scientific">Micromonospora echinofusca</name>
    <dbReference type="NCBI Taxonomy" id="47858"/>
    <lineage>
        <taxon>Bacteria</taxon>
        <taxon>Bacillati</taxon>
        <taxon>Actinomycetota</taxon>
        <taxon>Actinomycetes</taxon>
        <taxon>Micromonosporales</taxon>
        <taxon>Micromonosporaceae</taxon>
        <taxon>Micromonospora</taxon>
    </lineage>
</organism>
<evidence type="ECO:0000259" key="5">
    <source>
        <dbReference type="Pfam" id="PF01526"/>
    </source>
</evidence>
<dbReference type="EMBL" id="LT607733">
    <property type="protein sequence ID" value="SCG16443.1"/>
    <property type="molecule type" value="Genomic_DNA"/>
</dbReference>
<proteinExistence type="inferred from homology"/>
<dbReference type="GeneID" id="95802503"/>
<feature type="domain" description="Tn3 transposase DDE" evidence="5">
    <location>
        <begin position="594"/>
        <end position="983"/>
    </location>
</feature>
<dbReference type="Proteomes" id="UP000198251">
    <property type="component" value="Chromosome I"/>
</dbReference>
<keyword evidence="8" id="KW-1185">Reference proteome</keyword>
<dbReference type="GO" id="GO:0003677">
    <property type="term" value="F:DNA binding"/>
    <property type="evidence" value="ECO:0007669"/>
    <property type="project" value="UniProtKB-KW"/>
</dbReference>
<evidence type="ECO:0000313" key="7">
    <source>
        <dbReference type="EMBL" id="SCG16443.1"/>
    </source>
</evidence>
<accession>A0A1C5G951</accession>
<reference evidence="7 8" key="1">
    <citation type="submission" date="2016-06" db="EMBL/GenBank/DDBJ databases">
        <authorList>
            <person name="Kjaerup R.B."/>
            <person name="Dalgaard T.S."/>
            <person name="Juul-Madsen H.R."/>
        </authorList>
    </citation>
    <scope>NUCLEOTIDE SEQUENCE [LARGE SCALE GENOMIC DNA]</scope>
    <source>
        <strain evidence="7 8">DSM 43913</strain>
    </source>
</reference>
<dbReference type="Pfam" id="PF01526">
    <property type="entry name" value="DDE_Tnp_Tn3"/>
    <property type="match status" value="1"/>
</dbReference>
<sequence length="1011" mass="111377">MATRLFPDDQMERLKSYPDIGTDELIRFFTLTAADAAFVSPGRGRGPTDRLGLAVQLCTLPWLGFVPDEVRYAPPAVVARLAGRLGVDPQALERYGERPQTRTDHLRLVCDYLRWKSAPTGGIELKELEEFLLGRALEHDSPTTLFNLACEYLIANRTVRPGVVRLLEMVATARTTARTVTHDLLAPLLTGQMTADLDLLPRVDAGLGMTRLAWLTKPAVDATATSIKTSIEKLTWVRAMDGHLIDLSMLAAERRRFLATIGRRSTGQALERRDDERRYPILLTLVAQSAVDLLDEVVGLFDQAVSAREARAKGRTEKALAERGKSGESRQALLDMILPVLADPGIPDEQVGGLLRGQIGMGRIREAAAMGWPALPRDNGQLAEMNASYNYLRQFVPQVLAAIDFRGGPGADELMQALAMLAELSRTGTRKVPAGVPDGFVPARFRDYLTRAQRQNDDVSYRHYWELCVLLGVRDGLRSGDVFVPGSRRYADPSSYLFTEPVWATRRDEFCALVGKPADGRVGLEQGLEELHTTLGDLERVLADTGPGEVGSVRLDEQGNLVIPPLSAEDVPAEATTIKEELAGMLPFAPIASLLIELDHRTGFLSCFTHAGGRKQAMSGDLKRNILAVLIANATNLGLVKMAEACGVPYDVLAWTQEWYVREETLREANTVIVNHHHGLAFAKVFGGGTMSSSDGQRFPTRGKSLTARAMNTFFADEGLSTYTHVSDQHSTYGTKVIVPTTREAHYVLDDFLGNATDLPIAEHATDTHGVTLINFALFDLVGKALTPRIRDLGKVTLCRDDTPTVVNACYPHAGPLLTDRLDQDLIVDMWPDLLRMAGSLKFGQATASLIVGKWSAASRQNTLAIALKEWGTLRRTIHSAKYLSDPVYRRKIGRQLNKGESLHALRRDLHYANQGSIRRRHLEQQTEQAWCLTVLTNAVITWTTEYYAMAVDRLRAAGRDIPDELLAHISPAHSENINFFGTITVDIEAELAKLDERGVRPLRGFGPGGQ</sequence>